<dbReference type="InterPro" id="IPR036388">
    <property type="entry name" value="WH-like_DNA-bd_sf"/>
</dbReference>
<dbReference type="Gene3D" id="1.10.10.10">
    <property type="entry name" value="Winged helix-like DNA-binding domain superfamily/Winged helix DNA-binding domain"/>
    <property type="match status" value="1"/>
</dbReference>
<dbReference type="RefSeq" id="WP_133412209.1">
    <property type="nucleotide sequence ID" value="NZ_CP027033.1"/>
</dbReference>
<dbReference type="GeneID" id="39377335"/>
<accession>A0A346PMF0</accession>
<protein>
    <submittedName>
        <fullName evidence="2">Uncharacterized protein</fullName>
    </submittedName>
</protein>
<evidence type="ECO:0000313" key="3">
    <source>
        <dbReference type="Proteomes" id="UP000258613"/>
    </source>
</evidence>
<name>A0A346PMF0_9EURY</name>
<dbReference type="KEGG" id="nag:AArcMg_0673"/>
<sequence length="78" mass="9007">MTVLEADSSPVPSGIPRKYYAVTEYGIDLLKQVNLYEQIGILYDMYEAAELELPDSETRPVTIEDIEEYEHRPSPDWL</sequence>
<feature type="region of interest" description="Disordered" evidence="1">
    <location>
        <begin position="54"/>
        <end position="78"/>
    </location>
</feature>
<keyword evidence="3" id="KW-1185">Reference proteome</keyword>
<dbReference type="AlphaFoldDB" id="A0A346PMF0"/>
<feature type="compositionally biased region" description="Basic and acidic residues" evidence="1">
    <location>
        <begin position="69"/>
        <end position="78"/>
    </location>
</feature>
<dbReference type="EMBL" id="CP027033">
    <property type="protein sequence ID" value="AXR80695.1"/>
    <property type="molecule type" value="Genomic_DNA"/>
</dbReference>
<evidence type="ECO:0000313" key="2">
    <source>
        <dbReference type="EMBL" id="AXR80695.1"/>
    </source>
</evidence>
<dbReference type="Proteomes" id="UP000258613">
    <property type="component" value="Chromosome"/>
</dbReference>
<organism evidence="2 3">
    <name type="scientific">Natrarchaeobaculum sulfurireducens</name>
    <dbReference type="NCBI Taxonomy" id="2044521"/>
    <lineage>
        <taxon>Archaea</taxon>
        <taxon>Methanobacteriati</taxon>
        <taxon>Methanobacteriota</taxon>
        <taxon>Stenosarchaea group</taxon>
        <taxon>Halobacteria</taxon>
        <taxon>Halobacteriales</taxon>
        <taxon>Natrialbaceae</taxon>
        <taxon>Natrarchaeobaculum</taxon>
    </lineage>
</organism>
<dbReference type="OrthoDB" id="197931at2157"/>
<gene>
    <name evidence="2" type="ORF">AArcMg_0673</name>
</gene>
<evidence type="ECO:0000256" key="1">
    <source>
        <dbReference type="SAM" id="MobiDB-lite"/>
    </source>
</evidence>
<reference evidence="3" key="1">
    <citation type="submission" date="2018-02" db="EMBL/GenBank/DDBJ databases">
        <title>Phenotypic and genomic properties of facultatively anaerobic sulfur-reducing natronoarchaea from hypersaline soda lakes.</title>
        <authorList>
            <person name="Sorokin D.Y."/>
            <person name="Kublanov I.V."/>
            <person name="Roman P."/>
            <person name="Sinninghe Damste J.S."/>
            <person name="Golyshin P.N."/>
            <person name="Rojo D."/>
            <person name="Ciordia S."/>
            <person name="Mena M.D.C."/>
            <person name="Ferrer M."/>
            <person name="Messina E."/>
            <person name="Smedile F."/>
            <person name="La Spada G."/>
            <person name="La Cono V."/>
            <person name="Yakimov M.M."/>
        </authorList>
    </citation>
    <scope>NUCLEOTIDE SEQUENCE [LARGE SCALE GENOMIC DNA]</scope>
    <source>
        <strain evidence="3">AArc-Mg</strain>
    </source>
</reference>
<proteinExistence type="predicted"/>